<dbReference type="InterPro" id="IPR036129">
    <property type="entry name" value="Glycerate_kinase_sf"/>
</dbReference>
<dbReference type="GO" id="GO:0008887">
    <property type="term" value="F:glycerate kinase activity"/>
    <property type="evidence" value="ECO:0007669"/>
    <property type="project" value="UniProtKB-UniRule"/>
</dbReference>
<evidence type="ECO:0000313" key="5">
    <source>
        <dbReference type="EMBL" id="VDR37088.1"/>
    </source>
</evidence>
<dbReference type="InterPro" id="IPR004381">
    <property type="entry name" value="Glycerate_kinase"/>
</dbReference>
<dbReference type="PANTHER" id="PTHR21599:SF0">
    <property type="entry name" value="GLYCERATE KINASE"/>
    <property type="match status" value="1"/>
</dbReference>
<dbReference type="Gene3D" id="3.90.1510.10">
    <property type="entry name" value="Glycerate kinase, domain 2"/>
    <property type="match status" value="1"/>
</dbReference>
<dbReference type="InterPro" id="IPR018193">
    <property type="entry name" value="Glyc_kinase_flavodox-like_fold"/>
</dbReference>
<dbReference type="InterPro" id="IPR018197">
    <property type="entry name" value="Glycerate_kinase_RE-like"/>
</dbReference>
<dbReference type="PANTHER" id="PTHR21599">
    <property type="entry name" value="GLYCERATE KINASE"/>
    <property type="match status" value="1"/>
</dbReference>
<dbReference type="RefSeq" id="WP_227967102.1">
    <property type="nucleotide sequence ID" value="NZ_CP085954.1"/>
</dbReference>
<dbReference type="NCBIfam" id="TIGR00045">
    <property type="entry name" value="glycerate kinase"/>
    <property type="match status" value="1"/>
</dbReference>
<comment type="similarity">
    <text evidence="1 4">Belongs to the glycerate kinase type-1 family.</text>
</comment>
<protein>
    <submittedName>
        <fullName evidence="5">Glycerate kinase</fullName>
        <ecNumber evidence="5">2.7.1.31</ecNumber>
    </submittedName>
</protein>
<dbReference type="AlphaFoldDB" id="A0A3P8KC16"/>
<dbReference type="EC" id="2.7.1.31" evidence="5"/>
<sequence length="380" mass="37493">MTHRRTTVLLAPDKFKGSLPAAGVADALARGIADVAPDWVCVRAPIADGGDGTVDAAVAAGWERVEVATTGPTGAPHTTSYARRGPSAVVELASAVGLELLPGGRPDALGATTFGLGTVIRRALESGARTVVLGLGGSASTDGGAGMLQALGVGITDRAGVPVRPGGTALLQAAHVDLTGLLPAARAARFTLACDVDNPLLGPHGAAAVYGPQKGASPSQVTLLDGALRTWADVIAEATGTDLRDAPGAGAAGGTGFGAMAVLGAEMRPGVDIVLELAEFGVKVRAADLVITGEGSLDEQSLHGKAPVGVAAAARAAGVPAVAVAGRSALTAEQLHAAGFRRAMALSDIEPDPARSMANAAELLRRVGRSIAAGAGGRLG</sequence>
<reference evidence="5 6" key="1">
    <citation type="submission" date="2018-12" db="EMBL/GenBank/DDBJ databases">
        <authorList>
            <consortium name="Pathogen Informatics"/>
        </authorList>
    </citation>
    <scope>NUCLEOTIDE SEQUENCE [LARGE SCALE GENOMIC DNA]</scope>
    <source>
        <strain evidence="5 6">NCTC10741</strain>
    </source>
</reference>
<evidence type="ECO:0000256" key="1">
    <source>
        <dbReference type="ARBA" id="ARBA00006284"/>
    </source>
</evidence>
<dbReference type="SUPFAM" id="SSF110738">
    <property type="entry name" value="Glycerate kinase I"/>
    <property type="match status" value="1"/>
</dbReference>
<keyword evidence="2 4" id="KW-0808">Transferase</keyword>
<dbReference type="PIRSF" id="PIRSF006078">
    <property type="entry name" value="GlxK"/>
    <property type="match status" value="1"/>
</dbReference>
<dbReference type="Proteomes" id="UP000271626">
    <property type="component" value="Chromosome"/>
</dbReference>
<accession>A0A3P8KC16</accession>
<evidence type="ECO:0000313" key="6">
    <source>
        <dbReference type="Proteomes" id="UP000271626"/>
    </source>
</evidence>
<dbReference type="Gene3D" id="3.40.50.10350">
    <property type="entry name" value="Glycerate kinase, domain 1"/>
    <property type="match status" value="1"/>
</dbReference>
<name>A0A3P8KC16_TSUPA</name>
<evidence type="ECO:0000256" key="3">
    <source>
        <dbReference type="ARBA" id="ARBA00022777"/>
    </source>
</evidence>
<dbReference type="Pfam" id="PF02595">
    <property type="entry name" value="Gly_kinase"/>
    <property type="match status" value="1"/>
</dbReference>
<evidence type="ECO:0000256" key="4">
    <source>
        <dbReference type="PIRNR" id="PIRNR006078"/>
    </source>
</evidence>
<dbReference type="EMBL" id="LR131273">
    <property type="protein sequence ID" value="VDR37088.1"/>
    <property type="molecule type" value="Genomic_DNA"/>
</dbReference>
<dbReference type="GO" id="GO:0031388">
    <property type="term" value="P:organic acid phosphorylation"/>
    <property type="evidence" value="ECO:0007669"/>
    <property type="project" value="UniProtKB-UniRule"/>
</dbReference>
<keyword evidence="3 4" id="KW-0418">Kinase</keyword>
<evidence type="ECO:0000256" key="2">
    <source>
        <dbReference type="ARBA" id="ARBA00022679"/>
    </source>
</evidence>
<proteinExistence type="inferred from homology"/>
<gene>
    <name evidence="5" type="primary">glxK_1</name>
    <name evidence="5" type="ORF">NCTC10741_00184</name>
</gene>
<organism evidence="5 6">
    <name type="scientific">Tsukamurella paurometabola</name>
    <name type="common">Corynebacterium paurometabolum</name>
    <dbReference type="NCBI Taxonomy" id="2061"/>
    <lineage>
        <taxon>Bacteria</taxon>
        <taxon>Bacillati</taxon>
        <taxon>Actinomycetota</taxon>
        <taxon>Actinomycetes</taxon>
        <taxon>Mycobacteriales</taxon>
        <taxon>Tsukamurellaceae</taxon>
        <taxon>Tsukamurella</taxon>
    </lineage>
</organism>